<sequence length="470" mass="51986">MERRATRRRQPPARYDPSLEWDAVGEQESWSGGDARGAGRGGRGRRRGLGVAATATAVTDDAVSTTEEEEEEDDQLPEAPLPVLQAQVAALLERITRRDHYFFFSEPVDAAEVPDYYRVVAEPMDLGTMRKRNEAGEYRDLEAVARDLERIWHNCLEYNAEGSVYVREARRLRKFAEQQLEWCRRALEREGYRASAVVEEDGRTVWPEASSSATAAAGEAAAARVSPIRLAALEAARAAARWDAAGAPVGGRATPAAEAVDEAAADDHATEAERAEMRYAVAADDPPAFIERMWRAFLVRRDRRQLPRSIGPEEEAEGKSGGEMAEAARACLSRWLGVPVARPSTTAAERRFTEALQDAGVPQPQVFLQRARDRMTTLPGAECASHQPPTIPPAHWALRQLPEALLSLRRACIVQAPAAEQARAYDTLLALLKKAVEDTPPRQLVANSTAALHQYAEHLLQQHESRKRHD</sequence>
<feature type="compositionally biased region" description="Low complexity" evidence="3">
    <location>
        <begin position="49"/>
        <end position="63"/>
    </location>
</feature>
<keyword evidence="6" id="KW-1185">Reference proteome</keyword>
<name>A0AAV9J2Z8_CYACA</name>
<dbReference type="SMART" id="SM00297">
    <property type="entry name" value="BROMO"/>
    <property type="match status" value="1"/>
</dbReference>
<feature type="compositionally biased region" description="Basic residues" evidence="3">
    <location>
        <begin position="1"/>
        <end position="11"/>
    </location>
</feature>
<dbReference type="InterPro" id="IPR036427">
    <property type="entry name" value="Bromodomain-like_sf"/>
</dbReference>
<organism evidence="5 6">
    <name type="scientific">Cyanidium caldarium</name>
    <name type="common">Red alga</name>
    <dbReference type="NCBI Taxonomy" id="2771"/>
    <lineage>
        <taxon>Eukaryota</taxon>
        <taxon>Rhodophyta</taxon>
        <taxon>Bangiophyceae</taxon>
        <taxon>Cyanidiales</taxon>
        <taxon>Cyanidiaceae</taxon>
        <taxon>Cyanidium</taxon>
    </lineage>
</organism>
<keyword evidence="1 2" id="KW-0103">Bromodomain</keyword>
<evidence type="ECO:0000256" key="2">
    <source>
        <dbReference type="PROSITE-ProRule" id="PRU00035"/>
    </source>
</evidence>
<dbReference type="PANTHER" id="PTHR22881:SF27">
    <property type="entry name" value="BROMODOMAIN CONTAINING 7_9"/>
    <property type="match status" value="1"/>
</dbReference>
<feature type="domain" description="Bromo" evidence="4">
    <location>
        <begin position="96"/>
        <end position="166"/>
    </location>
</feature>
<dbReference type="SUPFAM" id="SSF47370">
    <property type="entry name" value="Bromodomain"/>
    <property type="match status" value="1"/>
</dbReference>
<dbReference type="InterPro" id="IPR001487">
    <property type="entry name" value="Bromodomain"/>
</dbReference>
<dbReference type="InterPro" id="IPR051831">
    <property type="entry name" value="Bromodomain_contain_prot"/>
</dbReference>
<dbReference type="Pfam" id="PF00439">
    <property type="entry name" value="Bromodomain"/>
    <property type="match status" value="1"/>
</dbReference>
<feature type="region of interest" description="Disordered" evidence="3">
    <location>
        <begin position="1"/>
        <end position="78"/>
    </location>
</feature>
<evidence type="ECO:0000256" key="1">
    <source>
        <dbReference type="ARBA" id="ARBA00023117"/>
    </source>
</evidence>
<dbReference type="PROSITE" id="PS00633">
    <property type="entry name" value="BROMODOMAIN_1"/>
    <property type="match status" value="1"/>
</dbReference>
<evidence type="ECO:0000313" key="6">
    <source>
        <dbReference type="Proteomes" id="UP001301350"/>
    </source>
</evidence>
<evidence type="ECO:0000259" key="4">
    <source>
        <dbReference type="PROSITE" id="PS50014"/>
    </source>
</evidence>
<comment type="caution">
    <text evidence="5">The sequence shown here is derived from an EMBL/GenBank/DDBJ whole genome shotgun (WGS) entry which is preliminary data.</text>
</comment>
<feature type="compositionally biased region" description="Acidic residues" evidence="3">
    <location>
        <begin position="66"/>
        <end position="76"/>
    </location>
</feature>
<evidence type="ECO:0000313" key="5">
    <source>
        <dbReference type="EMBL" id="KAK4538750.1"/>
    </source>
</evidence>
<dbReference type="InterPro" id="IPR018359">
    <property type="entry name" value="Bromodomain_CS"/>
</dbReference>
<dbReference type="PANTHER" id="PTHR22881">
    <property type="entry name" value="BROMODOMAIN CONTAINING PROTEIN"/>
    <property type="match status" value="1"/>
</dbReference>
<dbReference type="EMBL" id="JANCYW010000020">
    <property type="protein sequence ID" value="KAK4538750.1"/>
    <property type="molecule type" value="Genomic_DNA"/>
</dbReference>
<dbReference type="PROSITE" id="PS50014">
    <property type="entry name" value="BROMODOMAIN_2"/>
    <property type="match status" value="1"/>
</dbReference>
<proteinExistence type="predicted"/>
<dbReference type="PRINTS" id="PR00503">
    <property type="entry name" value="BROMODOMAIN"/>
</dbReference>
<dbReference type="CDD" id="cd04369">
    <property type="entry name" value="Bromodomain"/>
    <property type="match status" value="1"/>
</dbReference>
<dbReference type="AlphaFoldDB" id="A0AAV9J2Z8"/>
<gene>
    <name evidence="5" type="ORF">CDCA_CDCA20G4775</name>
</gene>
<evidence type="ECO:0000256" key="3">
    <source>
        <dbReference type="SAM" id="MobiDB-lite"/>
    </source>
</evidence>
<dbReference type="Proteomes" id="UP001301350">
    <property type="component" value="Unassembled WGS sequence"/>
</dbReference>
<dbReference type="Gene3D" id="1.20.920.10">
    <property type="entry name" value="Bromodomain-like"/>
    <property type="match status" value="1"/>
</dbReference>
<accession>A0AAV9J2Z8</accession>
<protein>
    <recommendedName>
        <fullName evidence="4">Bromo domain-containing protein</fullName>
    </recommendedName>
</protein>
<reference evidence="5 6" key="1">
    <citation type="submission" date="2022-07" db="EMBL/GenBank/DDBJ databases">
        <title>Genome-wide signatures of adaptation to extreme environments.</title>
        <authorList>
            <person name="Cho C.H."/>
            <person name="Yoon H.S."/>
        </authorList>
    </citation>
    <scope>NUCLEOTIDE SEQUENCE [LARGE SCALE GENOMIC DNA]</scope>
    <source>
        <strain evidence="5 6">DBV 063 E5</strain>
    </source>
</reference>